<feature type="chain" id="PRO_5013727712" evidence="2">
    <location>
        <begin position="19"/>
        <end position="211"/>
    </location>
</feature>
<evidence type="ECO:0000313" key="4">
    <source>
        <dbReference type="Proteomes" id="UP000230233"/>
    </source>
</evidence>
<proteinExistence type="predicted"/>
<comment type="caution">
    <text evidence="3">The sequence shown here is derived from an EMBL/GenBank/DDBJ whole genome shotgun (WGS) entry which is preliminary data.</text>
</comment>
<evidence type="ECO:0000313" key="3">
    <source>
        <dbReference type="EMBL" id="PIC19938.1"/>
    </source>
</evidence>
<sequence>MKSLLLLLLALVVKVAVLLPTSPSEEFRLMKDRNTSQVSGSKFNEVVNGNDGKIRFSMKGSSMMFFLFNETLTTRSSVELKLDTSSKVHVRAHRCNWNSSLGIQSSGTVTLLPHVKRSMLEQNCSRDKNHMIFSLESTAPATGTLELKIAEFESFYMIVVVVVFFLTFVGIAVALEYKNSKSFTLSEQRDRVQIELVSMREVENRIEETAV</sequence>
<evidence type="ECO:0000256" key="1">
    <source>
        <dbReference type="SAM" id="Phobius"/>
    </source>
</evidence>
<dbReference type="OrthoDB" id="5892170at2759"/>
<keyword evidence="2" id="KW-0732">Signal</keyword>
<accession>A0A2G5SY87</accession>
<evidence type="ECO:0000256" key="2">
    <source>
        <dbReference type="SAM" id="SignalP"/>
    </source>
</evidence>
<name>A0A2G5SY87_9PELO</name>
<dbReference type="AlphaFoldDB" id="A0A2G5SY87"/>
<reference evidence="4" key="1">
    <citation type="submission" date="2017-10" db="EMBL/GenBank/DDBJ databases">
        <title>Rapid genome shrinkage in a self-fertile nematode reveals novel sperm competition proteins.</title>
        <authorList>
            <person name="Yin D."/>
            <person name="Schwarz E.M."/>
            <person name="Thomas C.G."/>
            <person name="Felde R.L."/>
            <person name="Korf I.F."/>
            <person name="Cutter A.D."/>
            <person name="Schartner C.M."/>
            <person name="Ralston E.J."/>
            <person name="Meyer B.J."/>
            <person name="Haag E.S."/>
        </authorList>
    </citation>
    <scope>NUCLEOTIDE SEQUENCE [LARGE SCALE GENOMIC DNA]</scope>
    <source>
        <strain evidence="4">JU1422</strain>
    </source>
</reference>
<keyword evidence="1" id="KW-0812">Transmembrane</keyword>
<dbReference type="EMBL" id="PDUG01000006">
    <property type="protein sequence ID" value="PIC19938.1"/>
    <property type="molecule type" value="Genomic_DNA"/>
</dbReference>
<dbReference type="Proteomes" id="UP000230233">
    <property type="component" value="Chromosome X"/>
</dbReference>
<feature type="transmembrane region" description="Helical" evidence="1">
    <location>
        <begin position="155"/>
        <end position="175"/>
    </location>
</feature>
<keyword evidence="1" id="KW-1133">Transmembrane helix</keyword>
<protein>
    <submittedName>
        <fullName evidence="3">Uncharacterized protein</fullName>
    </submittedName>
</protein>
<organism evidence="3 4">
    <name type="scientific">Caenorhabditis nigoni</name>
    <dbReference type="NCBI Taxonomy" id="1611254"/>
    <lineage>
        <taxon>Eukaryota</taxon>
        <taxon>Metazoa</taxon>
        <taxon>Ecdysozoa</taxon>
        <taxon>Nematoda</taxon>
        <taxon>Chromadorea</taxon>
        <taxon>Rhabditida</taxon>
        <taxon>Rhabditina</taxon>
        <taxon>Rhabditomorpha</taxon>
        <taxon>Rhabditoidea</taxon>
        <taxon>Rhabditidae</taxon>
        <taxon>Peloderinae</taxon>
        <taxon>Caenorhabditis</taxon>
    </lineage>
</organism>
<keyword evidence="1" id="KW-0472">Membrane</keyword>
<gene>
    <name evidence="3" type="primary">Cnig_chr_X.g25299</name>
    <name evidence="3" type="ORF">B9Z55_025299</name>
</gene>
<keyword evidence="4" id="KW-1185">Reference proteome</keyword>
<feature type="signal peptide" evidence="2">
    <location>
        <begin position="1"/>
        <end position="18"/>
    </location>
</feature>